<gene>
    <name evidence="2" type="ORF">NTJ_13907</name>
</gene>
<organism evidence="2 3">
    <name type="scientific">Nesidiocoris tenuis</name>
    <dbReference type="NCBI Taxonomy" id="355587"/>
    <lineage>
        <taxon>Eukaryota</taxon>
        <taxon>Metazoa</taxon>
        <taxon>Ecdysozoa</taxon>
        <taxon>Arthropoda</taxon>
        <taxon>Hexapoda</taxon>
        <taxon>Insecta</taxon>
        <taxon>Pterygota</taxon>
        <taxon>Neoptera</taxon>
        <taxon>Paraneoptera</taxon>
        <taxon>Hemiptera</taxon>
        <taxon>Heteroptera</taxon>
        <taxon>Panheteroptera</taxon>
        <taxon>Cimicomorpha</taxon>
        <taxon>Miridae</taxon>
        <taxon>Dicyphina</taxon>
        <taxon>Nesidiocoris</taxon>
    </lineage>
</organism>
<sequence length="77" mass="8374">MHLKTGPSGHCLLMSSRLLLALSSSTQTSIAFVSSVVVKCLSARSPSIRICARRSCRVLGSTHNSSIFQRIKRNSNQ</sequence>
<reference evidence="2 3" key="1">
    <citation type="submission" date="2023-09" db="EMBL/GenBank/DDBJ databases">
        <title>Nesidiocoris tenuis whole genome shotgun sequence.</title>
        <authorList>
            <person name="Shibata T."/>
            <person name="Shimoda M."/>
            <person name="Kobayashi T."/>
            <person name="Uehara T."/>
        </authorList>
    </citation>
    <scope>NUCLEOTIDE SEQUENCE [LARGE SCALE GENOMIC DNA]</scope>
    <source>
        <strain evidence="2 3">Japan</strain>
    </source>
</reference>
<feature type="signal peptide" evidence="1">
    <location>
        <begin position="1"/>
        <end position="31"/>
    </location>
</feature>
<evidence type="ECO:0008006" key="4">
    <source>
        <dbReference type="Google" id="ProtNLM"/>
    </source>
</evidence>
<proteinExistence type="predicted"/>
<accession>A0ABN7B9M8</accession>
<feature type="chain" id="PRO_5046019390" description="Secreted protein" evidence="1">
    <location>
        <begin position="32"/>
        <end position="77"/>
    </location>
</feature>
<evidence type="ECO:0000313" key="2">
    <source>
        <dbReference type="EMBL" id="BET01091.1"/>
    </source>
</evidence>
<evidence type="ECO:0000313" key="3">
    <source>
        <dbReference type="Proteomes" id="UP001307889"/>
    </source>
</evidence>
<dbReference type="Proteomes" id="UP001307889">
    <property type="component" value="Chromosome 12"/>
</dbReference>
<evidence type="ECO:0000256" key="1">
    <source>
        <dbReference type="SAM" id="SignalP"/>
    </source>
</evidence>
<keyword evidence="3" id="KW-1185">Reference proteome</keyword>
<keyword evidence="1" id="KW-0732">Signal</keyword>
<dbReference type="EMBL" id="AP028920">
    <property type="protein sequence ID" value="BET01091.1"/>
    <property type="molecule type" value="Genomic_DNA"/>
</dbReference>
<protein>
    <recommendedName>
        <fullName evidence="4">Secreted protein</fullName>
    </recommendedName>
</protein>
<name>A0ABN7B9M8_9HEMI</name>